<dbReference type="RefSeq" id="WP_089400643.1">
    <property type="nucleotide sequence ID" value="NZ_FZOT01000014.1"/>
</dbReference>
<evidence type="ECO:0000256" key="7">
    <source>
        <dbReference type="ARBA" id="ARBA00023136"/>
    </source>
</evidence>
<feature type="chain" id="PRO_5026396268" description="Type 3 secretion system secretin" evidence="9">
    <location>
        <begin position="32"/>
        <end position="641"/>
    </location>
</feature>
<evidence type="ECO:0000259" key="12">
    <source>
        <dbReference type="Pfam" id="PF00263"/>
    </source>
</evidence>
<dbReference type="Gene3D" id="3.55.50.30">
    <property type="match status" value="1"/>
</dbReference>
<keyword evidence="8 9" id="KW-0998">Cell outer membrane</keyword>
<keyword evidence="5 9" id="KW-0653">Protein transport</keyword>
<dbReference type="InterPro" id="IPR004845">
    <property type="entry name" value="T2SS_GspD_CS"/>
</dbReference>
<keyword evidence="6 9" id="KW-0811">Translocation</keyword>
<keyword evidence="3 9" id="KW-0813">Transport</keyword>
<name>A0A239JZU4_9BURK</name>
<dbReference type="PRINTS" id="PR01337">
    <property type="entry name" value="TYPE3OMGPROT"/>
</dbReference>
<dbReference type="Pfam" id="PF00263">
    <property type="entry name" value="Secretin"/>
    <property type="match status" value="1"/>
</dbReference>
<evidence type="ECO:0000313" key="15">
    <source>
        <dbReference type="Proteomes" id="UP000198284"/>
    </source>
</evidence>
<evidence type="ECO:0000256" key="5">
    <source>
        <dbReference type="ARBA" id="ARBA00022927"/>
    </source>
</evidence>
<keyword evidence="15" id="KW-1185">Reference proteome</keyword>
<sequence length="641" mass="69570" precursor="true">MNAEKKSQAGISVRRVLAGVLFQMAAMVAHAAPLPTSARPIQIDVREMPVSKLLTDILNEQGVAAIVSDGITGSITARFDAPVAKIVDDVVRQFGLVWYYDGLNTVYITRASESVSRLLWMQGDEMQQLQHFMNVMQVADSRFVFNASPADGYVQLAGPPRYIQRVLDLARFVRRSPERQAKLVRTRVFRLKYAPAADSPAGPGIAQILARLVGAQALPGAGIGREPNSSGTATRAEGRLARLERESAVRQPGAESMLPLPDSEGGDRRNFGQRGSGTSASIGPRAGADLPPVPPEVMDGKAPQNAGSSGMRLDYQMGDAQRRRPRNEADMEESETLFETFTGPVVMVEPRLNAIIVRDEERRMKLYEELIAQLDVEPRMVEIEATIIDANSSQLEQLGFDWRLRGNRFDVLASPSGRGVELSPPATSAGSGLVMTTLIGSQTEFLMSRVQALAEKGEARIVSRPRVLTVDNQPGALSNTNEFNVRVAGERQADLFTVAYGLNLRVTPTIVGTEDQPSVRLTVNISDGSTTGVTVDGVPAVTRNAINTQGVISQGQSLLIGGYVVDQQENANSKVPYLGDIPVIGWLFGQKRETSRRTERLFLITPRILKVGSASPPAIDPPAQSYSLKLARSLARTQYSD</sequence>
<reference evidence="14 15" key="1">
    <citation type="submission" date="2017-06" db="EMBL/GenBank/DDBJ databases">
        <authorList>
            <person name="Kim H.J."/>
            <person name="Triplett B.A."/>
        </authorList>
    </citation>
    <scope>NUCLEOTIDE SEQUENCE [LARGE SCALE GENOMIC DNA]</scope>
    <source>
        <strain evidence="14 15">U15</strain>
    </source>
</reference>
<keyword evidence="4 9" id="KW-0732">Signal</keyword>
<comment type="subcellular location">
    <subcellularLocation>
        <location evidence="1 9 10">Cell outer membrane</location>
    </subcellularLocation>
</comment>
<dbReference type="NCBIfam" id="TIGR02516">
    <property type="entry name" value="type_III_yscC"/>
    <property type="match status" value="1"/>
</dbReference>
<evidence type="ECO:0000256" key="8">
    <source>
        <dbReference type="ARBA" id="ARBA00023237"/>
    </source>
</evidence>
<dbReference type="Gene3D" id="3.30.1370.120">
    <property type="match status" value="2"/>
</dbReference>
<dbReference type="PROSITE" id="PS00875">
    <property type="entry name" value="T2SP_D"/>
    <property type="match status" value="1"/>
</dbReference>
<dbReference type="InterPro" id="IPR038591">
    <property type="entry name" value="NolW-like_sf"/>
</dbReference>
<evidence type="ECO:0000256" key="10">
    <source>
        <dbReference type="RuleBase" id="RU004004"/>
    </source>
</evidence>
<dbReference type="InterPro" id="IPR050810">
    <property type="entry name" value="Bact_Secretion_Sys_Channel"/>
</dbReference>
<feature type="region of interest" description="Disordered" evidence="11">
    <location>
        <begin position="244"/>
        <end position="312"/>
    </location>
</feature>
<evidence type="ECO:0000256" key="2">
    <source>
        <dbReference type="ARBA" id="ARBA00007032"/>
    </source>
</evidence>
<feature type="domain" description="NolW-like" evidence="13">
    <location>
        <begin position="343"/>
        <end position="379"/>
    </location>
</feature>
<organism evidence="14 15">
    <name type="scientific">Noviherbaspirillum humi</name>
    <dbReference type="NCBI Taxonomy" id="1688639"/>
    <lineage>
        <taxon>Bacteria</taxon>
        <taxon>Pseudomonadati</taxon>
        <taxon>Pseudomonadota</taxon>
        <taxon>Betaproteobacteria</taxon>
        <taxon>Burkholderiales</taxon>
        <taxon>Oxalobacteraceae</taxon>
        <taxon>Noviherbaspirillum</taxon>
    </lineage>
</organism>
<dbReference type="OrthoDB" id="9779724at2"/>
<comment type="subunit">
    <text evidence="9">The core secretion machinery of the T3SS is composed of approximately 20 different proteins, including cytoplasmic components, a base, an export apparatus and a needle. This subunit is part of the base, which anchors the injectisome in the bacterial cell envelope. Forms a stable homooligomeric complex.</text>
</comment>
<protein>
    <recommendedName>
        <fullName evidence="9">Type 3 secretion system secretin</fullName>
        <shortName evidence="9">T3SS secretin</shortName>
    </recommendedName>
</protein>
<evidence type="ECO:0000256" key="4">
    <source>
        <dbReference type="ARBA" id="ARBA00022729"/>
    </source>
</evidence>
<evidence type="ECO:0000256" key="3">
    <source>
        <dbReference type="ARBA" id="ARBA00022448"/>
    </source>
</evidence>
<dbReference type="GO" id="GO:0015627">
    <property type="term" value="C:type II protein secretion system complex"/>
    <property type="evidence" value="ECO:0007669"/>
    <property type="project" value="TreeGrafter"/>
</dbReference>
<evidence type="ECO:0000256" key="1">
    <source>
        <dbReference type="ARBA" id="ARBA00004442"/>
    </source>
</evidence>
<keyword evidence="7 9" id="KW-0472">Membrane</keyword>
<evidence type="ECO:0000259" key="13">
    <source>
        <dbReference type="Pfam" id="PF03958"/>
    </source>
</evidence>
<dbReference type="EMBL" id="FZOT01000014">
    <property type="protein sequence ID" value="SNT10304.1"/>
    <property type="molecule type" value="Genomic_DNA"/>
</dbReference>
<dbReference type="AlphaFoldDB" id="A0A239JZU4"/>
<dbReference type="Pfam" id="PF03958">
    <property type="entry name" value="Secretin_N"/>
    <property type="match status" value="1"/>
</dbReference>
<comment type="similarity">
    <text evidence="2 9">Belongs to the bacterial secretin family. T3SS SctC subfamily.</text>
</comment>
<dbReference type="InterPro" id="IPR003522">
    <property type="entry name" value="T3SS_OM_pore_YscC"/>
</dbReference>
<dbReference type="InterPro" id="IPR004846">
    <property type="entry name" value="T2SS/T3SS_dom"/>
</dbReference>
<feature type="domain" description="Type II/III secretion system secretin-like" evidence="12">
    <location>
        <begin position="452"/>
        <end position="610"/>
    </location>
</feature>
<dbReference type="GO" id="GO:0030254">
    <property type="term" value="P:protein secretion by the type III secretion system"/>
    <property type="evidence" value="ECO:0007669"/>
    <property type="project" value="UniProtKB-UniRule"/>
</dbReference>
<proteinExistence type="inferred from homology"/>
<dbReference type="GO" id="GO:0030257">
    <property type="term" value="C:type III protein secretion system complex"/>
    <property type="evidence" value="ECO:0007669"/>
    <property type="project" value="UniProtKB-UniRule"/>
</dbReference>
<dbReference type="PANTHER" id="PTHR30332:SF5">
    <property type="entry name" value="SPI-1 TYPE 3 SECRETION SYSTEM SECRETIN"/>
    <property type="match status" value="1"/>
</dbReference>
<evidence type="ECO:0000256" key="6">
    <source>
        <dbReference type="ARBA" id="ARBA00023010"/>
    </source>
</evidence>
<comment type="function">
    <text evidence="9">Component of the type III secretion system (T3SS), also called injectisome, which is used to inject bacterial effector proteins into eukaryotic host cells. Forms a ring-shaped multimeric structure with an apparent central pore in the outer membrane.</text>
</comment>
<dbReference type="PANTHER" id="PTHR30332">
    <property type="entry name" value="PROBABLE GENERAL SECRETION PATHWAY PROTEIN D"/>
    <property type="match status" value="1"/>
</dbReference>
<evidence type="ECO:0000313" key="14">
    <source>
        <dbReference type="EMBL" id="SNT10304.1"/>
    </source>
</evidence>
<dbReference type="HAMAP" id="MF_02219">
    <property type="entry name" value="Type_III_secretin"/>
    <property type="match status" value="1"/>
</dbReference>
<evidence type="ECO:0000256" key="9">
    <source>
        <dbReference type="HAMAP-Rule" id="MF_02219"/>
    </source>
</evidence>
<accession>A0A239JZU4</accession>
<dbReference type="Proteomes" id="UP000198284">
    <property type="component" value="Unassembled WGS sequence"/>
</dbReference>
<evidence type="ECO:0000256" key="11">
    <source>
        <dbReference type="SAM" id="MobiDB-lite"/>
    </source>
</evidence>
<feature type="signal peptide" evidence="9">
    <location>
        <begin position="1"/>
        <end position="31"/>
    </location>
</feature>
<dbReference type="InterPro" id="IPR005644">
    <property type="entry name" value="NolW-like"/>
</dbReference>
<dbReference type="GO" id="GO:0009279">
    <property type="term" value="C:cell outer membrane"/>
    <property type="evidence" value="ECO:0007669"/>
    <property type="project" value="UniProtKB-SubCell"/>
</dbReference>
<gene>
    <name evidence="9" type="primary">sctC</name>
    <name evidence="14" type="ORF">SAMN06265795_11415</name>
</gene>